<evidence type="ECO:0000256" key="8">
    <source>
        <dbReference type="SAM" id="MobiDB-lite"/>
    </source>
</evidence>
<dbReference type="GO" id="GO:0016787">
    <property type="term" value="F:hydrolase activity"/>
    <property type="evidence" value="ECO:0007669"/>
    <property type="project" value="UniProtKB-KW"/>
</dbReference>
<keyword evidence="12" id="KW-1185">Reference proteome</keyword>
<protein>
    <recommendedName>
        <fullName evidence="10">DDE Tnp4 domain-containing protein</fullName>
    </recommendedName>
</protein>
<reference evidence="11" key="2">
    <citation type="submission" date="2022-03" db="EMBL/GenBank/DDBJ databases">
        <title>Draft title - Genomic analysis of global carrot germplasm unveils the trajectory of domestication and the origin of high carotenoid orange carrot.</title>
        <authorList>
            <person name="Iorizzo M."/>
            <person name="Ellison S."/>
            <person name="Senalik D."/>
            <person name="Macko-Podgorni A."/>
            <person name="Grzebelus D."/>
            <person name="Bostan H."/>
            <person name="Rolling W."/>
            <person name="Curaba J."/>
            <person name="Simon P."/>
        </authorList>
    </citation>
    <scope>NUCLEOTIDE SEQUENCE</scope>
    <source>
        <tissue evidence="11">Leaf</tissue>
    </source>
</reference>
<dbReference type="PANTHER" id="PTHR22930">
    <property type="match status" value="1"/>
</dbReference>
<keyword evidence="9" id="KW-0732">Signal</keyword>
<name>A0AAF0XV52_DAUCS</name>
<feature type="region of interest" description="Disordered" evidence="8">
    <location>
        <begin position="69"/>
        <end position="100"/>
    </location>
</feature>
<dbReference type="InterPro" id="IPR027806">
    <property type="entry name" value="HARBI1_dom"/>
</dbReference>
<dbReference type="KEGG" id="dcr:108200857"/>
<dbReference type="PANTHER" id="PTHR22930:SF190">
    <property type="entry name" value="OS06G0164500 PROTEIN"/>
    <property type="match status" value="1"/>
</dbReference>
<evidence type="ECO:0000256" key="2">
    <source>
        <dbReference type="ARBA" id="ARBA00004123"/>
    </source>
</evidence>
<organism evidence="11 12">
    <name type="scientific">Daucus carota subsp. sativus</name>
    <name type="common">Carrot</name>
    <dbReference type="NCBI Taxonomy" id="79200"/>
    <lineage>
        <taxon>Eukaryota</taxon>
        <taxon>Viridiplantae</taxon>
        <taxon>Streptophyta</taxon>
        <taxon>Embryophyta</taxon>
        <taxon>Tracheophyta</taxon>
        <taxon>Spermatophyta</taxon>
        <taxon>Magnoliopsida</taxon>
        <taxon>eudicotyledons</taxon>
        <taxon>Gunneridae</taxon>
        <taxon>Pentapetalae</taxon>
        <taxon>asterids</taxon>
        <taxon>campanulids</taxon>
        <taxon>Apiales</taxon>
        <taxon>Apiaceae</taxon>
        <taxon>Apioideae</taxon>
        <taxon>Scandiceae</taxon>
        <taxon>Daucinae</taxon>
        <taxon>Daucus</taxon>
        <taxon>Daucus sect. Daucus</taxon>
    </lineage>
</organism>
<evidence type="ECO:0000313" key="12">
    <source>
        <dbReference type="Proteomes" id="UP000077755"/>
    </source>
</evidence>
<dbReference type="EMBL" id="CP093351">
    <property type="protein sequence ID" value="WOH13902.1"/>
    <property type="molecule type" value="Genomic_DNA"/>
</dbReference>
<comment type="similarity">
    <text evidence="3">Belongs to the HARBI1 family.</text>
</comment>
<reference evidence="11" key="1">
    <citation type="journal article" date="2016" name="Nat. Genet.">
        <title>A high-quality carrot genome assembly provides new insights into carotenoid accumulation and asterid genome evolution.</title>
        <authorList>
            <person name="Iorizzo M."/>
            <person name="Ellison S."/>
            <person name="Senalik D."/>
            <person name="Zeng P."/>
            <person name="Satapoomin P."/>
            <person name="Huang J."/>
            <person name="Bowman M."/>
            <person name="Iovene M."/>
            <person name="Sanseverino W."/>
            <person name="Cavagnaro P."/>
            <person name="Yildiz M."/>
            <person name="Macko-Podgorni A."/>
            <person name="Moranska E."/>
            <person name="Grzebelus E."/>
            <person name="Grzebelus D."/>
            <person name="Ashrafi H."/>
            <person name="Zheng Z."/>
            <person name="Cheng S."/>
            <person name="Spooner D."/>
            <person name="Van Deynze A."/>
            <person name="Simon P."/>
        </authorList>
    </citation>
    <scope>NUCLEOTIDE SEQUENCE</scope>
    <source>
        <tissue evidence="11">Leaf</tissue>
    </source>
</reference>
<feature type="chain" id="PRO_5042290776" description="DDE Tnp4 domain-containing protein" evidence="9">
    <location>
        <begin position="31"/>
        <end position="429"/>
    </location>
</feature>
<evidence type="ECO:0000256" key="5">
    <source>
        <dbReference type="ARBA" id="ARBA00022723"/>
    </source>
</evidence>
<evidence type="ECO:0000256" key="1">
    <source>
        <dbReference type="ARBA" id="ARBA00001968"/>
    </source>
</evidence>
<dbReference type="AlphaFoldDB" id="A0AAF0XV52"/>
<keyword evidence="6" id="KW-0378">Hydrolase</keyword>
<keyword evidence="4" id="KW-0540">Nuclease</keyword>
<sequence>MDSKPLAALLSSLIPQILFILLHILPLQNPNSIPSNLYPILSHFLSSGDIAAATAVFSRKRKRAQLLESRELQDEPPPTNRVDRVDSADSPESPIPRSPDSFKQVFKMKASTFEWLATLLEPLLECRDPVDSPIDLSTELRLGIGLFRLSTGSDYPEISTRFGVSEAVSRFCVKQLCRVLCTNFRFWVGFPNPNELEEVTNSFETLTGIPNCCGVLSTTRFKNLRNEGIAAQIVVDSSSRILSIVAGLNGQKGNFPILKSSTLYKDIQDKKLLNALPIDVNSVSVPQYFVGDGSYPLLSWLVVPFIDPMPGSCEESFNKAYDLMRVSSLKTIASLRSWGVLSRPVEEEIKTVVAYIGACSILHNVLLMREDNSALCDDLTDNSVHDQRAEPSSDVMLESNVIDNKGFEIRSALATRLSERVTSDHTLCS</sequence>
<dbReference type="GO" id="GO:0005634">
    <property type="term" value="C:nucleus"/>
    <property type="evidence" value="ECO:0007669"/>
    <property type="project" value="UniProtKB-SubCell"/>
</dbReference>
<dbReference type="Proteomes" id="UP000077755">
    <property type="component" value="Chromosome 9"/>
</dbReference>
<accession>A0AAF0XV52</accession>
<evidence type="ECO:0000256" key="6">
    <source>
        <dbReference type="ARBA" id="ARBA00022801"/>
    </source>
</evidence>
<feature type="domain" description="DDE Tnp4" evidence="10">
    <location>
        <begin position="226"/>
        <end position="364"/>
    </location>
</feature>
<keyword evidence="7" id="KW-0539">Nucleus</keyword>
<dbReference type="GO" id="GO:0046872">
    <property type="term" value="F:metal ion binding"/>
    <property type="evidence" value="ECO:0007669"/>
    <property type="project" value="UniProtKB-KW"/>
</dbReference>
<dbReference type="GO" id="GO:0004518">
    <property type="term" value="F:nuclease activity"/>
    <property type="evidence" value="ECO:0007669"/>
    <property type="project" value="UniProtKB-KW"/>
</dbReference>
<evidence type="ECO:0000256" key="3">
    <source>
        <dbReference type="ARBA" id="ARBA00006958"/>
    </source>
</evidence>
<evidence type="ECO:0000256" key="7">
    <source>
        <dbReference type="ARBA" id="ARBA00023242"/>
    </source>
</evidence>
<dbReference type="Pfam" id="PF13359">
    <property type="entry name" value="DDE_Tnp_4"/>
    <property type="match status" value="1"/>
</dbReference>
<dbReference type="InterPro" id="IPR045249">
    <property type="entry name" value="HARBI1-like"/>
</dbReference>
<comment type="cofactor">
    <cofactor evidence="1">
        <name>a divalent metal cation</name>
        <dbReference type="ChEBI" id="CHEBI:60240"/>
    </cofactor>
</comment>
<gene>
    <name evidence="11" type="ORF">DCAR_0933415</name>
</gene>
<feature type="signal peptide" evidence="9">
    <location>
        <begin position="1"/>
        <end position="30"/>
    </location>
</feature>
<evidence type="ECO:0000256" key="4">
    <source>
        <dbReference type="ARBA" id="ARBA00022722"/>
    </source>
</evidence>
<evidence type="ECO:0000259" key="10">
    <source>
        <dbReference type="Pfam" id="PF13359"/>
    </source>
</evidence>
<evidence type="ECO:0000256" key="9">
    <source>
        <dbReference type="SAM" id="SignalP"/>
    </source>
</evidence>
<keyword evidence="5" id="KW-0479">Metal-binding</keyword>
<comment type="subcellular location">
    <subcellularLocation>
        <location evidence="2">Nucleus</location>
    </subcellularLocation>
</comment>
<proteinExistence type="inferred from homology"/>
<evidence type="ECO:0000313" key="11">
    <source>
        <dbReference type="EMBL" id="WOH13902.1"/>
    </source>
</evidence>